<evidence type="ECO:0000313" key="1">
    <source>
        <dbReference type="EMBL" id="OQU89364.1"/>
    </source>
</evidence>
<dbReference type="Proteomes" id="UP000000768">
    <property type="component" value="Chromosome 2"/>
</dbReference>
<dbReference type="EMBL" id="CM000761">
    <property type="protein sequence ID" value="OQU89364.1"/>
    <property type="molecule type" value="Genomic_DNA"/>
</dbReference>
<reference evidence="1 2" key="1">
    <citation type="journal article" date="2009" name="Nature">
        <title>The Sorghum bicolor genome and the diversification of grasses.</title>
        <authorList>
            <person name="Paterson A.H."/>
            <person name="Bowers J.E."/>
            <person name="Bruggmann R."/>
            <person name="Dubchak I."/>
            <person name="Grimwood J."/>
            <person name="Gundlach H."/>
            <person name="Haberer G."/>
            <person name="Hellsten U."/>
            <person name="Mitros T."/>
            <person name="Poliakov A."/>
            <person name="Schmutz J."/>
            <person name="Spannagl M."/>
            <person name="Tang H."/>
            <person name="Wang X."/>
            <person name="Wicker T."/>
            <person name="Bharti A.K."/>
            <person name="Chapman J."/>
            <person name="Feltus F.A."/>
            <person name="Gowik U."/>
            <person name="Grigoriev I.V."/>
            <person name="Lyons E."/>
            <person name="Maher C.A."/>
            <person name="Martis M."/>
            <person name="Narechania A."/>
            <person name="Otillar R.P."/>
            <person name="Penning B.W."/>
            <person name="Salamov A.A."/>
            <person name="Wang Y."/>
            <person name="Zhang L."/>
            <person name="Carpita N.C."/>
            <person name="Freeling M."/>
            <person name="Gingle A.R."/>
            <person name="Hash C.T."/>
            <person name="Keller B."/>
            <person name="Klein P."/>
            <person name="Kresovich S."/>
            <person name="McCann M.C."/>
            <person name="Ming R."/>
            <person name="Peterson D.G."/>
            <person name="Mehboob-ur-Rahman"/>
            <person name="Ware D."/>
            <person name="Westhoff P."/>
            <person name="Mayer K.F."/>
            <person name="Messing J."/>
            <person name="Rokhsar D.S."/>
        </authorList>
    </citation>
    <scope>NUCLEOTIDE SEQUENCE [LARGE SCALE GENOMIC DNA]</scope>
    <source>
        <strain evidence="2">cv. BTx623</strain>
    </source>
</reference>
<sequence>MCICYYVMVAAASLLPISVNCYRSAEAKSG</sequence>
<organism evidence="1 2">
    <name type="scientific">Sorghum bicolor</name>
    <name type="common">Sorghum</name>
    <name type="synonym">Sorghum vulgare</name>
    <dbReference type="NCBI Taxonomy" id="4558"/>
    <lineage>
        <taxon>Eukaryota</taxon>
        <taxon>Viridiplantae</taxon>
        <taxon>Streptophyta</taxon>
        <taxon>Embryophyta</taxon>
        <taxon>Tracheophyta</taxon>
        <taxon>Spermatophyta</taxon>
        <taxon>Magnoliopsida</taxon>
        <taxon>Liliopsida</taxon>
        <taxon>Poales</taxon>
        <taxon>Poaceae</taxon>
        <taxon>PACMAD clade</taxon>
        <taxon>Panicoideae</taxon>
        <taxon>Andropogonodae</taxon>
        <taxon>Andropogoneae</taxon>
        <taxon>Sorghinae</taxon>
        <taxon>Sorghum</taxon>
    </lineage>
</organism>
<dbReference type="InParanoid" id="A0A1W0W4M5"/>
<reference evidence="2" key="2">
    <citation type="journal article" date="2018" name="Plant J.">
        <title>The Sorghum bicolor reference genome: improved assembly, gene annotations, a transcriptome atlas, and signatures of genome organization.</title>
        <authorList>
            <person name="McCormick R.F."/>
            <person name="Truong S.K."/>
            <person name="Sreedasyam A."/>
            <person name="Jenkins J."/>
            <person name="Shu S."/>
            <person name="Sims D."/>
            <person name="Kennedy M."/>
            <person name="Amirebrahimi M."/>
            <person name="Weers B.D."/>
            <person name="McKinley B."/>
            <person name="Mattison A."/>
            <person name="Morishige D.T."/>
            <person name="Grimwood J."/>
            <person name="Schmutz J."/>
            <person name="Mullet J.E."/>
        </authorList>
    </citation>
    <scope>NUCLEOTIDE SEQUENCE [LARGE SCALE GENOMIC DNA]</scope>
    <source>
        <strain evidence="2">cv. BTx623</strain>
    </source>
</reference>
<protein>
    <submittedName>
        <fullName evidence="1">Uncharacterized protein</fullName>
    </submittedName>
</protein>
<keyword evidence="2" id="KW-1185">Reference proteome</keyword>
<evidence type="ECO:0000313" key="2">
    <source>
        <dbReference type="Proteomes" id="UP000000768"/>
    </source>
</evidence>
<dbReference type="Gramene" id="OQU89364">
    <property type="protein sequence ID" value="OQU89364"/>
    <property type="gene ID" value="SORBI_3002G181066"/>
</dbReference>
<gene>
    <name evidence="1" type="ORF">SORBI_3002G181066</name>
</gene>
<name>A0A1W0W4M5_SORBI</name>
<proteinExistence type="predicted"/>
<accession>A0A1W0W4M5</accession>
<dbReference type="AlphaFoldDB" id="A0A1W0W4M5"/>